<feature type="compositionally biased region" description="Low complexity" evidence="12">
    <location>
        <begin position="392"/>
        <end position="408"/>
    </location>
</feature>
<evidence type="ECO:0000256" key="11">
    <source>
        <dbReference type="ARBA" id="ARBA00024686"/>
    </source>
</evidence>
<dbReference type="STRING" id="59895.A0A103XIF7"/>
<keyword evidence="8" id="KW-0472">Membrane</keyword>
<evidence type="ECO:0000256" key="7">
    <source>
        <dbReference type="ARBA" id="ARBA00022974"/>
    </source>
</evidence>
<accession>A0A103XIF7</accession>
<dbReference type="FunFam" id="2.30.180.10:FF:000010">
    <property type="entry name" value="Fasciclin-like arabinogalactan protein 2"/>
    <property type="match status" value="1"/>
</dbReference>
<evidence type="ECO:0000256" key="13">
    <source>
        <dbReference type="SAM" id="SignalP"/>
    </source>
</evidence>
<comment type="similarity">
    <text evidence="2">Belongs to the fasciclin-like AGP family.</text>
</comment>
<feature type="chain" id="PRO_5007118826" evidence="13">
    <location>
        <begin position="27"/>
        <end position="442"/>
    </location>
</feature>
<comment type="function">
    <text evidence="11">May be a cell surface adhesion protein.</text>
</comment>
<evidence type="ECO:0000256" key="5">
    <source>
        <dbReference type="ARBA" id="ARBA00022729"/>
    </source>
</evidence>
<dbReference type="Gene3D" id="2.30.180.10">
    <property type="entry name" value="FAS1 domain"/>
    <property type="match status" value="2"/>
</dbReference>
<evidence type="ECO:0000256" key="2">
    <source>
        <dbReference type="ARBA" id="ARBA00007843"/>
    </source>
</evidence>
<dbReference type="PANTHER" id="PTHR32382">
    <property type="entry name" value="FASCICLIN-LIKE ARABINOGALACTAN PROTEIN"/>
    <property type="match status" value="1"/>
</dbReference>
<dbReference type="PANTHER" id="PTHR32382:SF5">
    <property type="entry name" value="FASCICLIN-LIKE ARABINOGALACTAN PROTEIN 8"/>
    <property type="match status" value="1"/>
</dbReference>
<feature type="domain" description="FAS1" evidence="14">
    <location>
        <begin position="26"/>
        <end position="173"/>
    </location>
</feature>
<comment type="subcellular location">
    <subcellularLocation>
        <location evidence="1">Cell membrane</location>
        <topology evidence="1">Lipid-anchor</topology>
        <topology evidence="1">GPI-anchor</topology>
    </subcellularLocation>
</comment>
<keyword evidence="9" id="KW-0325">Glycoprotein</keyword>
<evidence type="ECO:0000256" key="12">
    <source>
        <dbReference type="SAM" id="MobiDB-lite"/>
    </source>
</evidence>
<dbReference type="OMA" id="EFHALTI"/>
<dbReference type="InterPro" id="IPR033254">
    <property type="entry name" value="Plant_FLA"/>
</dbReference>
<keyword evidence="5 13" id="KW-0732">Signal</keyword>
<name>A0A103XIF7_CYNCS</name>
<dbReference type="GO" id="GO:0005886">
    <property type="term" value="C:plasma membrane"/>
    <property type="evidence" value="ECO:0007669"/>
    <property type="project" value="UniProtKB-SubCell"/>
</dbReference>
<evidence type="ECO:0000313" key="16">
    <source>
        <dbReference type="Proteomes" id="UP000243975"/>
    </source>
</evidence>
<evidence type="ECO:0000256" key="6">
    <source>
        <dbReference type="ARBA" id="ARBA00022737"/>
    </source>
</evidence>
<keyword evidence="16" id="KW-1185">Reference proteome</keyword>
<feature type="region of interest" description="Disordered" evidence="12">
    <location>
        <begin position="334"/>
        <end position="416"/>
    </location>
</feature>
<comment type="caution">
    <text evidence="15">The sequence shown here is derived from an EMBL/GenBank/DDBJ whole genome shotgun (WGS) entry which is preliminary data.</text>
</comment>
<dbReference type="EMBL" id="LEKV01005071">
    <property type="protein sequence ID" value="KVH91169.1"/>
    <property type="molecule type" value="Genomic_DNA"/>
</dbReference>
<keyword evidence="7" id="KW-0654">Proteoglycan</keyword>
<keyword evidence="3" id="KW-1003">Cell membrane</keyword>
<protein>
    <submittedName>
        <fullName evidence="15">FAS1 domain-containing protein</fullName>
    </submittedName>
</protein>
<evidence type="ECO:0000313" key="15">
    <source>
        <dbReference type="EMBL" id="KVH91169.1"/>
    </source>
</evidence>
<feature type="signal peptide" evidence="13">
    <location>
        <begin position="1"/>
        <end position="26"/>
    </location>
</feature>
<dbReference type="Proteomes" id="UP000243975">
    <property type="component" value="Unassembled WGS sequence"/>
</dbReference>
<evidence type="ECO:0000259" key="14">
    <source>
        <dbReference type="PROSITE" id="PS50213"/>
    </source>
</evidence>
<dbReference type="InterPro" id="IPR036378">
    <property type="entry name" value="FAS1_dom_sf"/>
</dbReference>
<dbReference type="Gramene" id="KVH91169">
    <property type="protein sequence ID" value="KVH91169"/>
    <property type="gene ID" value="Ccrd_006803"/>
</dbReference>
<feature type="compositionally biased region" description="Pro residues" evidence="12">
    <location>
        <begin position="374"/>
        <end position="391"/>
    </location>
</feature>
<sequence>MCATMDTLRIIIVTLALMAAVSTVAGHNITDILSEYPEYSVFNSYLSQTKLADEINSRQTITVLVFNNSVLAKFLSNDTLSVVKIVLSIHVLLDYFDMQKLKTIGGGTVITTTLYQTTGNAIGSTGFVNITDLNGGKVGFGSAAPGSKLDSLFIKSVKQIPYNISVVEIDLPIIPLGILTGGAPSGVNISSLLETAGCKTFAKLITDTGVLKIYETVSTKGLTVFAPSDAAFKAGGLPNLNKLTNAELVSMLLFHACSNYIPRGSLKTEKNPIHTLATTTAGKFELTVQTNGDSVTLVSGVDSSRVESTALDSVPLSIFKIQNVLLPTELFTKSPPSVPAPAPETSTPSAPTPASAPRTIASSPAPVNATSPVRSPPSPSTPPTAPTPPTPSISSPIDAPAPAENPAADTGKSNAGDGIKVPGLFVALVTASISGIISSIAA</sequence>
<dbReference type="SUPFAM" id="SSF82153">
    <property type="entry name" value="FAS1 domain"/>
    <property type="match status" value="2"/>
</dbReference>
<evidence type="ECO:0000256" key="1">
    <source>
        <dbReference type="ARBA" id="ARBA00004609"/>
    </source>
</evidence>
<keyword evidence="6" id="KW-0677">Repeat</keyword>
<evidence type="ECO:0000256" key="3">
    <source>
        <dbReference type="ARBA" id="ARBA00022475"/>
    </source>
</evidence>
<evidence type="ECO:0000256" key="9">
    <source>
        <dbReference type="ARBA" id="ARBA00023180"/>
    </source>
</evidence>
<keyword evidence="4" id="KW-0336">GPI-anchor</keyword>
<feature type="compositionally biased region" description="Low complexity" evidence="12">
    <location>
        <begin position="343"/>
        <end position="373"/>
    </location>
</feature>
<evidence type="ECO:0000256" key="8">
    <source>
        <dbReference type="ARBA" id="ARBA00023136"/>
    </source>
</evidence>
<proteinExistence type="inferred from homology"/>
<keyword evidence="10" id="KW-0449">Lipoprotein</keyword>
<feature type="domain" description="FAS1" evidence="14">
    <location>
        <begin position="185"/>
        <end position="325"/>
    </location>
</feature>
<dbReference type="InterPro" id="IPR000782">
    <property type="entry name" value="FAS1_domain"/>
</dbReference>
<dbReference type="AlphaFoldDB" id="A0A103XIF7"/>
<reference evidence="15 16" key="1">
    <citation type="journal article" date="2016" name="Sci. Rep.">
        <title>The genome sequence of the outbreeding globe artichoke constructed de novo incorporating a phase-aware low-pass sequencing strategy of F1 progeny.</title>
        <authorList>
            <person name="Scaglione D."/>
            <person name="Reyes-Chin-Wo S."/>
            <person name="Acquadro A."/>
            <person name="Froenicke L."/>
            <person name="Portis E."/>
            <person name="Beitel C."/>
            <person name="Tirone M."/>
            <person name="Mauro R."/>
            <person name="Lo Monaco A."/>
            <person name="Mauromicale G."/>
            <person name="Faccioli P."/>
            <person name="Cattivelli L."/>
            <person name="Rieseberg L."/>
            <person name="Michelmore R."/>
            <person name="Lanteri S."/>
        </authorList>
    </citation>
    <scope>NUCLEOTIDE SEQUENCE [LARGE SCALE GENOMIC DNA]</scope>
    <source>
        <strain evidence="15">2C</strain>
    </source>
</reference>
<dbReference type="FunFam" id="2.30.180.10:FF:000008">
    <property type="entry name" value="Fasciclin-like arabinogalactan protein 10"/>
    <property type="match status" value="1"/>
</dbReference>
<dbReference type="GO" id="GO:0098552">
    <property type="term" value="C:side of membrane"/>
    <property type="evidence" value="ECO:0007669"/>
    <property type="project" value="UniProtKB-KW"/>
</dbReference>
<dbReference type="SMART" id="SM00554">
    <property type="entry name" value="FAS1"/>
    <property type="match status" value="1"/>
</dbReference>
<organism evidence="15 16">
    <name type="scientific">Cynara cardunculus var. scolymus</name>
    <name type="common">Globe artichoke</name>
    <name type="synonym">Cynara scolymus</name>
    <dbReference type="NCBI Taxonomy" id="59895"/>
    <lineage>
        <taxon>Eukaryota</taxon>
        <taxon>Viridiplantae</taxon>
        <taxon>Streptophyta</taxon>
        <taxon>Embryophyta</taxon>
        <taxon>Tracheophyta</taxon>
        <taxon>Spermatophyta</taxon>
        <taxon>Magnoliopsida</taxon>
        <taxon>eudicotyledons</taxon>
        <taxon>Gunneridae</taxon>
        <taxon>Pentapetalae</taxon>
        <taxon>asterids</taxon>
        <taxon>campanulids</taxon>
        <taxon>Asterales</taxon>
        <taxon>Asteraceae</taxon>
        <taxon>Carduoideae</taxon>
        <taxon>Cardueae</taxon>
        <taxon>Carduinae</taxon>
        <taxon>Cynara</taxon>
    </lineage>
</organism>
<evidence type="ECO:0000256" key="4">
    <source>
        <dbReference type="ARBA" id="ARBA00022622"/>
    </source>
</evidence>
<dbReference type="PROSITE" id="PS50213">
    <property type="entry name" value="FAS1"/>
    <property type="match status" value="2"/>
</dbReference>
<dbReference type="Pfam" id="PF02469">
    <property type="entry name" value="Fasciclin"/>
    <property type="match status" value="1"/>
</dbReference>
<evidence type="ECO:0000256" key="10">
    <source>
        <dbReference type="ARBA" id="ARBA00023288"/>
    </source>
</evidence>
<gene>
    <name evidence="15" type="ORF">Ccrd_006803</name>
</gene>